<protein>
    <recommendedName>
        <fullName evidence="2">Antitoxin</fullName>
    </recommendedName>
</protein>
<dbReference type="PANTHER" id="PTHR33713:SF6">
    <property type="entry name" value="ANTITOXIN YEFM"/>
    <property type="match status" value="1"/>
</dbReference>
<dbReference type="Pfam" id="PF02604">
    <property type="entry name" value="PhdYeFM_antitox"/>
    <property type="match status" value="1"/>
</dbReference>
<evidence type="ECO:0000256" key="2">
    <source>
        <dbReference type="RuleBase" id="RU362080"/>
    </source>
</evidence>
<dbReference type="InterPro" id="IPR036165">
    <property type="entry name" value="YefM-like_sf"/>
</dbReference>
<accession>A0A8K1ZYN4</accession>
<proteinExistence type="inferred from homology"/>
<dbReference type="AlphaFoldDB" id="A0A8K1ZYN4"/>
<dbReference type="EMBL" id="WVIC01000012">
    <property type="protein sequence ID" value="NCJ06368.1"/>
    <property type="molecule type" value="Genomic_DNA"/>
</dbReference>
<feature type="compositionally biased region" description="Acidic residues" evidence="3">
    <location>
        <begin position="80"/>
        <end position="90"/>
    </location>
</feature>
<comment type="caution">
    <text evidence="4">The sequence shown here is derived from an EMBL/GenBank/DDBJ whole genome shotgun (WGS) entry which is preliminary data.</text>
</comment>
<name>A0A8K1ZYN4_9CYAN</name>
<comment type="similarity">
    <text evidence="1 2">Belongs to the phD/YefM antitoxin family.</text>
</comment>
<dbReference type="Gene3D" id="3.40.1620.10">
    <property type="entry name" value="YefM-like domain"/>
    <property type="match status" value="1"/>
</dbReference>
<evidence type="ECO:0000256" key="1">
    <source>
        <dbReference type="ARBA" id="ARBA00009981"/>
    </source>
</evidence>
<feature type="region of interest" description="Disordered" evidence="3">
    <location>
        <begin position="68"/>
        <end position="90"/>
    </location>
</feature>
<gene>
    <name evidence="4" type="ORF">GS597_07560</name>
</gene>
<feature type="compositionally biased region" description="Polar residues" evidence="3">
    <location>
        <begin position="68"/>
        <end position="78"/>
    </location>
</feature>
<evidence type="ECO:0000313" key="4">
    <source>
        <dbReference type="EMBL" id="NCJ06368.1"/>
    </source>
</evidence>
<reference evidence="4" key="1">
    <citation type="submission" date="2019-12" db="EMBL/GenBank/DDBJ databases">
        <title>High-Quality draft genome sequences of three cyanobacteria isolated from the limestone walls of the Old Cathedral of Coimbra.</title>
        <authorList>
            <person name="Tiago I."/>
            <person name="Soares F."/>
            <person name="Portugal A."/>
        </authorList>
    </citation>
    <scope>NUCLEOTIDE SEQUENCE [LARGE SCALE GENOMIC DNA]</scope>
    <source>
        <strain evidence="4">C</strain>
    </source>
</reference>
<dbReference type="PANTHER" id="PTHR33713">
    <property type="entry name" value="ANTITOXIN YAFN-RELATED"/>
    <property type="match status" value="1"/>
</dbReference>
<keyword evidence="5" id="KW-1185">Reference proteome</keyword>
<dbReference type="RefSeq" id="WP_161824848.1">
    <property type="nucleotide sequence ID" value="NZ_WVIC01000012.1"/>
</dbReference>
<dbReference type="Proteomes" id="UP000607397">
    <property type="component" value="Unassembled WGS sequence"/>
</dbReference>
<comment type="function">
    <text evidence="2">Antitoxin component of a type II toxin-antitoxin (TA) system.</text>
</comment>
<dbReference type="InterPro" id="IPR051405">
    <property type="entry name" value="phD/YefM_antitoxin"/>
</dbReference>
<evidence type="ECO:0000313" key="5">
    <source>
        <dbReference type="Proteomes" id="UP000607397"/>
    </source>
</evidence>
<dbReference type="InterPro" id="IPR006442">
    <property type="entry name" value="Antitoxin_Phd/YefM"/>
</dbReference>
<dbReference type="SUPFAM" id="SSF143120">
    <property type="entry name" value="YefM-like"/>
    <property type="match status" value="1"/>
</dbReference>
<sequence length="90" mass="10304">MDTVSVNKFRDTLKDCVEKVISQHNPLKVTRRNGKDFVVVSAEDWEQEQETLHVLQNNNLMSQVSNSMATHTQKQGYSPTDEEINEILSV</sequence>
<organism evidence="4 5">
    <name type="scientific">Petrachloros mirabilis ULC683</name>
    <dbReference type="NCBI Taxonomy" id="2781853"/>
    <lineage>
        <taxon>Bacteria</taxon>
        <taxon>Bacillati</taxon>
        <taxon>Cyanobacteriota</taxon>
        <taxon>Cyanophyceae</taxon>
        <taxon>Synechococcales</taxon>
        <taxon>Petrachlorosaceae</taxon>
        <taxon>Petrachloros</taxon>
        <taxon>Petrachloros mirabilis</taxon>
    </lineage>
</organism>
<evidence type="ECO:0000256" key="3">
    <source>
        <dbReference type="SAM" id="MobiDB-lite"/>
    </source>
</evidence>
<dbReference type="NCBIfam" id="TIGR01552">
    <property type="entry name" value="phd_fam"/>
    <property type="match status" value="1"/>
</dbReference>